<comment type="caution">
    <text evidence="1">The sequence shown here is derived from an EMBL/GenBank/DDBJ whole genome shotgun (WGS) entry which is preliminary data.</text>
</comment>
<dbReference type="InterPro" id="IPR015915">
    <property type="entry name" value="Kelch-typ_b-propeller"/>
</dbReference>
<dbReference type="Proteomes" id="UP000031668">
    <property type="component" value="Unassembled WGS sequence"/>
</dbReference>
<dbReference type="AlphaFoldDB" id="A0A0C2J3C1"/>
<dbReference type="EMBL" id="JWZT01001272">
    <property type="protein sequence ID" value="KII72339.1"/>
    <property type="molecule type" value="Genomic_DNA"/>
</dbReference>
<dbReference type="SUPFAM" id="SSF117281">
    <property type="entry name" value="Kelch motif"/>
    <property type="match status" value="1"/>
</dbReference>
<protein>
    <recommendedName>
        <fullName evidence="3">Kelch domain-containing protein 10</fullName>
    </recommendedName>
</protein>
<name>A0A0C2J3C1_THEKT</name>
<proteinExistence type="predicted"/>
<evidence type="ECO:0008006" key="3">
    <source>
        <dbReference type="Google" id="ProtNLM"/>
    </source>
</evidence>
<sequence length="118" mass="13403">MSGGQMLDDFTVYSDIWRINLETLQWFKLDYTHKIEIFCVIACVVEDSYLYLVAGVSNGELFGSKLERFDIRYPSLCGLCLESIRPSPNIKSLTKSLPADILDEIKNIENDSSAEDIN</sequence>
<evidence type="ECO:0000313" key="2">
    <source>
        <dbReference type="Proteomes" id="UP000031668"/>
    </source>
</evidence>
<keyword evidence="2" id="KW-1185">Reference proteome</keyword>
<reference evidence="1 2" key="1">
    <citation type="journal article" date="2014" name="Genome Biol. Evol.">
        <title>The genome of the myxosporean Thelohanellus kitauei shows adaptations to nutrient acquisition within its fish host.</title>
        <authorList>
            <person name="Yang Y."/>
            <person name="Xiong J."/>
            <person name="Zhou Z."/>
            <person name="Huo F."/>
            <person name="Miao W."/>
            <person name="Ran C."/>
            <person name="Liu Y."/>
            <person name="Zhang J."/>
            <person name="Feng J."/>
            <person name="Wang M."/>
            <person name="Wang M."/>
            <person name="Wang L."/>
            <person name="Yao B."/>
        </authorList>
    </citation>
    <scope>NUCLEOTIDE SEQUENCE [LARGE SCALE GENOMIC DNA]</scope>
    <source>
        <strain evidence="1">Wuqing</strain>
    </source>
</reference>
<gene>
    <name evidence="1" type="ORF">RF11_10737</name>
</gene>
<accession>A0A0C2J3C1</accession>
<organism evidence="1 2">
    <name type="scientific">Thelohanellus kitauei</name>
    <name type="common">Myxosporean</name>
    <dbReference type="NCBI Taxonomy" id="669202"/>
    <lineage>
        <taxon>Eukaryota</taxon>
        <taxon>Metazoa</taxon>
        <taxon>Cnidaria</taxon>
        <taxon>Myxozoa</taxon>
        <taxon>Myxosporea</taxon>
        <taxon>Bivalvulida</taxon>
        <taxon>Platysporina</taxon>
        <taxon>Myxobolidae</taxon>
        <taxon>Thelohanellus</taxon>
    </lineage>
</organism>
<dbReference type="OrthoDB" id="7676067at2759"/>
<evidence type="ECO:0000313" key="1">
    <source>
        <dbReference type="EMBL" id="KII72339.1"/>
    </source>
</evidence>
<dbReference type="Gene3D" id="2.120.10.80">
    <property type="entry name" value="Kelch-type beta propeller"/>
    <property type="match status" value="1"/>
</dbReference>